<dbReference type="AlphaFoldDB" id="A0A3R7EGA5"/>
<protein>
    <submittedName>
        <fullName evidence="7">Acyl-CoA dehydrogenase</fullName>
    </submittedName>
</protein>
<evidence type="ECO:0000256" key="1">
    <source>
        <dbReference type="ARBA" id="ARBA00001974"/>
    </source>
</evidence>
<dbReference type="InterPro" id="IPR037069">
    <property type="entry name" value="AcylCoA_DH/ox_N_sf"/>
</dbReference>
<dbReference type="Gene3D" id="1.20.140.10">
    <property type="entry name" value="Butyryl-CoA Dehydrogenase, subunit A, domain 3"/>
    <property type="match status" value="1"/>
</dbReference>
<dbReference type="PANTHER" id="PTHR43884:SF20">
    <property type="entry name" value="ACYL-COA DEHYDROGENASE FADE28"/>
    <property type="match status" value="1"/>
</dbReference>
<evidence type="ECO:0000256" key="4">
    <source>
        <dbReference type="ARBA" id="ARBA00022827"/>
    </source>
</evidence>
<comment type="cofactor">
    <cofactor evidence="1">
        <name>FAD</name>
        <dbReference type="ChEBI" id="CHEBI:57692"/>
    </cofactor>
</comment>
<dbReference type="SUPFAM" id="SSF56645">
    <property type="entry name" value="Acyl-CoA dehydrogenase NM domain-like"/>
    <property type="match status" value="1"/>
</dbReference>
<dbReference type="InterPro" id="IPR036250">
    <property type="entry name" value="AcylCo_DH-like_C"/>
</dbReference>
<gene>
    <name evidence="7" type="ORF">CE154_004570</name>
</gene>
<dbReference type="PANTHER" id="PTHR43884">
    <property type="entry name" value="ACYL-COA DEHYDROGENASE"/>
    <property type="match status" value="1"/>
</dbReference>
<keyword evidence="3" id="KW-0285">Flavoprotein</keyword>
<evidence type="ECO:0000256" key="2">
    <source>
        <dbReference type="ARBA" id="ARBA00009347"/>
    </source>
</evidence>
<dbReference type="Proteomes" id="UP000216225">
    <property type="component" value="Unassembled WGS sequence"/>
</dbReference>
<dbReference type="EMBL" id="NKDB02000001">
    <property type="protein sequence ID" value="RKJ99020.1"/>
    <property type="molecule type" value="Genomic_DNA"/>
</dbReference>
<feature type="domain" description="Acyl-CoA dehydrogenase/oxidase C-terminal" evidence="6">
    <location>
        <begin position="187"/>
        <end position="289"/>
    </location>
</feature>
<evidence type="ECO:0000313" key="8">
    <source>
        <dbReference type="Proteomes" id="UP000216225"/>
    </source>
</evidence>
<accession>A0A3R7EGA5</accession>
<dbReference type="InterPro" id="IPR009100">
    <property type="entry name" value="AcylCoA_DH/oxidase_NM_dom_sf"/>
</dbReference>
<dbReference type="RefSeq" id="WP_094435530.1">
    <property type="nucleotide sequence ID" value="NZ_NKDB02000001.1"/>
</dbReference>
<evidence type="ECO:0000256" key="5">
    <source>
        <dbReference type="ARBA" id="ARBA00023002"/>
    </source>
</evidence>
<dbReference type="SUPFAM" id="SSF47203">
    <property type="entry name" value="Acyl-CoA dehydrogenase C-terminal domain-like"/>
    <property type="match status" value="1"/>
</dbReference>
<evidence type="ECO:0000313" key="7">
    <source>
        <dbReference type="EMBL" id="RKJ99020.1"/>
    </source>
</evidence>
<dbReference type="Pfam" id="PF00441">
    <property type="entry name" value="Acyl-CoA_dh_1"/>
    <property type="match status" value="1"/>
</dbReference>
<organism evidence="7 8">
    <name type="scientific">Alicycliphilus denitrificans</name>
    <dbReference type="NCBI Taxonomy" id="179636"/>
    <lineage>
        <taxon>Bacteria</taxon>
        <taxon>Pseudomonadati</taxon>
        <taxon>Pseudomonadota</taxon>
        <taxon>Betaproteobacteria</taxon>
        <taxon>Burkholderiales</taxon>
        <taxon>Comamonadaceae</taxon>
        <taxon>Alicycliphilus</taxon>
    </lineage>
</organism>
<sequence length="340" mass="35159">MSNSYSCMFEAALADFLTDERMRAIEAGAPGAGLWLEVESLGYADALIPEDLGGAGLSLAQAAPLLCAAGKAGLNHPLGETMVARALLASAGWKNDGVCMALAPAVAAQRGEAVACAQVPGALLATHVLVDAGEHWLLMPVASARITPGIYRPHVSASLTWDSDGLASFQFAKGEGHCARSLCNAIHAAAMAGAMERVLGLCVQYANDRRQFGRAIGQFQAVQQDLAVLAQQVGMSVLAARMGCATAGLHPDPLLAASAKLNASDAALRVATLAHAVHGAIGITEEHVLGVFTARLHELRATVDTDHTCAARLGHALLHGGQQFLDFVRDALAPAPVEEA</sequence>
<keyword evidence="4" id="KW-0274">FAD</keyword>
<name>A0A3R7EGA5_9BURK</name>
<keyword evidence="5" id="KW-0560">Oxidoreductase</keyword>
<dbReference type="InterPro" id="IPR009075">
    <property type="entry name" value="AcylCo_DH/oxidase_C"/>
</dbReference>
<evidence type="ECO:0000259" key="6">
    <source>
        <dbReference type="Pfam" id="PF00441"/>
    </source>
</evidence>
<dbReference type="Gene3D" id="1.10.540.10">
    <property type="entry name" value="Acyl-CoA dehydrogenase/oxidase, N-terminal domain"/>
    <property type="match status" value="1"/>
</dbReference>
<dbReference type="GO" id="GO:0050660">
    <property type="term" value="F:flavin adenine dinucleotide binding"/>
    <property type="evidence" value="ECO:0007669"/>
    <property type="project" value="InterPro"/>
</dbReference>
<comment type="similarity">
    <text evidence="2">Belongs to the acyl-CoA dehydrogenase family.</text>
</comment>
<dbReference type="GO" id="GO:0003995">
    <property type="term" value="F:acyl-CoA dehydrogenase activity"/>
    <property type="evidence" value="ECO:0007669"/>
    <property type="project" value="TreeGrafter"/>
</dbReference>
<comment type="caution">
    <text evidence="7">The sequence shown here is derived from an EMBL/GenBank/DDBJ whole genome shotgun (WGS) entry which is preliminary data.</text>
</comment>
<proteinExistence type="inferred from homology"/>
<evidence type="ECO:0000256" key="3">
    <source>
        <dbReference type="ARBA" id="ARBA00022630"/>
    </source>
</evidence>
<reference evidence="7 8" key="1">
    <citation type="submission" date="2018-09" db="EMBL/GenBank/DDBJ databases">
        <title>Genome comparison of Alicycliphilus sp. BQ1, a polyurethanolytic bacterium, with its closest phylogenetic relatives Alicycliphilus denitrificans BC and K601, unable to attack polyurethane.</title>
        <authorList>
            <person name="Loza-Tavera H."/>
            <person name="Lozano L."/>
            <person name="Cevallos M."/>
            <person name="Maya-Lucas O."/>
            <person name="Garcia-Mena J."/>
            <person name="Hernandez J."/>
        </authorList>
    </citation>
    <scope>NUCLEOTIDE SEQUENCE [LARGE SCALE GENOMIC DNA]</scope>
    <source>
        <strain evidence="7 8">BQ1</strain>
    </source>
</reference>